<name>A0AAD4XE79_9MAGN</name>
<comment type="caution">
    <text evidence="2">The sequence shown here is derived from an EMBL/GenBank/DDBJ whole genome shotgun (WGS) entry which is preliminary data.</text>
</comment>
<dbReference type="EMBL" id="JAJJMB010010439">
    <property type="protein sequence ID" value="KAI3908801.1"/>
    <property type="molecule type" value="Genomic_DNA"/>
</dbReference>
<evidence type="ECO:0000313" key="2">
    <source>
        <dbReference type="EMBL" id="KAI3908801.1"/>
    </source>
</evidence>
<keyword evidence="3" id="KW-1185">Reference proteome</keyword>
<dbReference type="Proteomes" id="UP001202328">
    <property type="component" value="Unassembled WGS sequence"/>
</dbReference>
<evidence type="ECO:0000256" key="1">
    <source>
        <dbReference type="SAM" id="MobiDB-lite"/>
    </source>
</evidence>
<gene>
    <name evidence="2" type="ORF">MKW98_029351</name>
</gene>
<feature type="region of interest" description="Disordered" evidence="1">
    <location>
        <begin position="48"/>
        <end position="68"/>
    </location>
</feature>
<sequence length="106" mass="12230">MSGSNPYDFVEPYFTTSYFNNAYSHAIHPIPNYNRPEVYEGNDIIDVPDVRRPPGRPPANRHLSHYEKPPRRAMRFGNCCEIGHHNKQTCTKPTCYKKPPKQPKGS</sequence>
<reference evidence="2" key="1">
    <citation type="submission" date="2022-04" db="EMBL/GenBank/DDBJ databases">
        <title>A functionally conserved STORR gene fusion in Papaver species that diverged 16.8 million years ago.</title>
        <authorList>
            <person name="Catania T."/>
        </authorList>
    </citation>
    <scope>NUCLEOTIDE SEQUENCE</scope>
    <source>
        <strain evidence="2">S-188037</strain>
    </source>
</reference>
<protein>
    <submittedName>
        <fullName evidence="2">Uncharacterized protein</fullName>
    </submittedName>
</protein>
<proteinExistence type="predicted"/>
<evidence type="ECO:0000313" key="3">
    <source>
        <dbReference type="Proteomes" id="UP001202328"/>
    </source>
</evidence>
<accession>A0AAD4XE79</accession>
<organism evidence="2 3">
    <name type="scientific">Papaver atlanticum</name>
    <dbReference type="NCBI Taxonomy" id="357466"/>
    <lineage>
        <taxon>Eukaryota</taxon>
        <taxon>Viridiplantae</taxon>
        <taxon>Streptophyta</taxon>
        <taxon>Embryophyta</taxon>
        <taxon>Tracheophyta</taxon>
        <taxon>Spermatophyta</taxon>
        <taxon>Magnoliopsida</taxon>
        <taxon>Ranunculales</taxon>
        <taxon>Papaveraceae</taxon>
        <taxon>Papaveroideae</taxon>
        <taxon>Papaver</taxon>
    </lineage>
</organism>
<dbReference type="AlphaFoldDB" id="A0AAD4XE79"/>